<dbReference type="GO" id="GO:0005829">
    <property type="term" value="C:cytosol"/>
    <property type="evidence" value="ECO:0007669"/>
    <property type="project" value="TreeGrafter"/>
</dbReference>
<evidence type="ECO:0000256" key="15">
    <source>
        <dbReference type="ARBA" id="ARBA00047899"/>
    </source>
</evidence>
<dbReference type="CDD" id="cd05144">
    <property type="entry name" value="RIO2_C"/>
    <property type="match status" value="1"/>
</dbReference>
<evidence type="ECO:0000313" key="22">
    <source>
        <dbReference type="EMBL" id="KAF5179994.1"/>
    </source>
</evidence>
<dbReference type="GO" id="GO:0004674">
    <property type="term" value="F:protein serine/threonine kinase activity"/>
    <property type="evidence" value="ECO:0007669"/>
    <property type="project" value="UniProtKB-KW"/>
</dbReference>
<evidence type="ECO:0000256" key="11">
    <source>
        <dbReference type="ARBA" id="ARBA00022840"/>
    </source>
</evidence>
<dbReference type="PANTHER" id="PTHR45852:SF1">
    <property type="entry name" value="SERINE_THREONINE-PROTEIN KINASE RIO2"/>
    <property type="match status" value="1"/>
</dbReference>
<feature type="region of interest" description="Disordered" evidence="20">
    <location>
        <begin position="723"/>
        <end position="839"/>
    </location>
</feature>
<dbReference type="InterPro" id="IPR030484">
    <property type="entry name" value="Rio2"/>
</dbReference>
<dbReference type="PANTHER" id="PTHR45852">
    <property type="entry name" value="SER/THR-PROTEIN KINASE RIO2"/>
    <property type="match status" value="1"/>
</dbReference>
<dbReference type="InterPro" id="IPR015285">
    <property type="entry name" value="RIO2_wHTH_N"/>
</dbReference>
<dbReference type="InterPro" id="IPR036388">
    <property type="entry name" value="WH-like_DNA-bd_sf"/>
</dbReference>
<dbReference type="SMART" id="SM00090">
    <property type="entry name" value="RIO"/>
    <property type="match status" value="1"/>
</dbReference>
<dbReference type="SUPFAM" id="SSF46785">
    <property type="entry name" value="Winged helix' DNA-binding domain"/>
    <property type="match status" value="1"/>
</dbReference>
<dbReference type="SUPFAM" id="SSF56112">
    <property type="entry name" value="Protein kinase-like (PK-like)"/>
    <property type="match status" value="1"/>
</dbReference>
<keyword evidence="11" id="KW-0067">ATP-binding</keyword>
<dbReference type="Gene3D" id="1.10.10.10">
    <property type="entry name" value="Winged helix-like DNA-binding domain superfamily/Winged helix DNA-binding domain"/>
    <property type="match status" value="1"/>
</dbReference>
<dbReference type="FunFam" id="3.30.200.20:FF:000052">
    <property type="entry name" value="Serine/threonine-protein kinase RIO2"/>
    <property type="match status" value="1"/>
</dbReference>
<evidence type="ECO:0000256" key="14">
    <source>
        <dbReference type="ARBA" id="ARBA00038887"/>
    </source>
</evidence>
<dbReference type="Pfam" id="PF00294">
    <property type="entry name" value="PfkB"/>
    <property type="match status" value="1"/>
</dbReference>
<protein>
    <recommendedName>
        <fullName evidence="18">Serine/threonine-protein kinase RIO2</fullName>
        <ecNumber evidence="14">2.7.1.4</ecNumber>
        <ecNumber evidence="5">2.7.11.1</ecNumber>
    </recommendedName>
    <alternativeName>
        <fullName evidence="19">Serine/threonine-protein kinase rio2</fullName>
    </alternativeName>
</protein>
<evidence type="ECO:0000256" key="10">
    <source>
        <dbReference type="ARBA" id="ARBA00022777"/>
    </source>
</evidence>
<dbReference type="PROSITE" id="PS00583">
    <property type="entry name" value="PFKB_KINASES_1"/>
    <property type="match status" value="1"/>
</dbReference>
<dbReference type="EC" id="2.7.1.4" evidence="14"/>
<comment type="caution">
    <text evidence="22">The sequence shown here is derived from an EMBL/GenBank/DDBJ whole genome shotgun (WGS) entry which is preliminary data.</text>
</comment>
<dbReference type="Pfam" id="PF09202">
    <property type="entry name" value="Rio2_N"/>
    <property type="match status" value="1"/>
</dbReference>
<dbReference type="Gene3D" id="3.40.1190.20">
    <property type="match status" value="1"/>
</dbReference>
<dbReference type="FunFam" id="3.40.1190.20:FF:000005">
    <property type="entry name" value="Probable fructokinase-2"/>
    <property type="match status" value="1"/>
</dbReference>
<comment type="similarity">
    <text evidence="4">Belongs to the carbohydrate kinase PfkB family.</text>
</comment>
<evidence type="ECO:0000256" key="9">
    <source>
        <dbReference type="ARBA" id="ARBA00022741"/>
    </source>
</evidence>
<dbReference type="InterPro" id="IPR011009">
    <property type="entry name" value="Kinase-like_dom_sf"/>
</dbReference>
<evidence type="ECO:0000256" key="8">
    <source>
        <dbReference type="ARBA" id="ARBA00022723"/>
    </source>
</evidence>
<dbReference type="GO" id="GO:0008865">
    <property type="term" value="F:fructokinase activity"/>
    <property type="evidence" value="ECO:0007669"/>
    <property type="project" value="UniProtKB-EC"/>
</dbReference>
<feature type="compositionally biased region" description="Polar residues" evidence="20">
    <location>
        <begin position="652"/>
        <end position="661"/>
    </location>
</feature>
<comment type="catalytic activity">
    <reaction evidence="17">
        <text>L-seryl-[protein] + ATP = O-phospho-L-seryl-[protein] + ADP + H(+)</text>
        <dbReference type="Rhea" id="RHEA:17989"/>
        <dbReference type="Rhea" id="RHEA-COMP:9863"/>
        <dbReference type="Rhea" id="RHEA-COMP:11604"/>
        <dbReference type="ChEBI" id="CHEBI:15378"/>
        <dbReference type="ChEBI" id="CHEBI:29999"/>
        <dbReference type="ChEBI" id="CHEBI:30616"/>
        <dbReference type="ChEBI" id="CHEBI:83421"/>
        <dbReference type="ChEBI" id="CHEBI:456216"/>
        <dbReference type="EC" id="2.7.11.1"/>
    </reaction>
</comment>
<sequence length="839" mass="93200">MALQNGVSKHDNSSLQNGGSKYDNSCGLIVSFGEMLIDFVPTVSGVSLSEAPGFLKAPGGAPANVAIAVARLGGRSAFVGKLGDDEFGHMLVSILKENGVISDGILYDPGARTALAFVTLKADGDREFMFYRNPSADMLLTEAELNVELISKAKIFHYGSISLITEPCRSAHLRAMEIAKEGGALLSYDPNLRLPLWPSPDEARKQIMSIWGKADLIKVSDNELEFLTNQEVSDEAALSLWHPGLKLLLVTLGEKGCKYYTKNFHGLVDPFSVKTVDTTGAGDAFIGSLLRKIVDNHSIIEDEVRLREALKFANACGAITTTKKGAIPALPTELEGTMKFDVNVLQYLSKDDFRVLTAVELGMKTHEIVPADRVDQLARLKRGGCYKVLKNLLRHKLVHHDSTKYDGFRLTNLGYDFLAIKALVNRGVFVSVGRQLGVGKESVIYEVGTEDGTILAIKLHRLGKTSFRAVKSKRDYVENRTHFNWLYLSRLAAKKEYAFMKKLGDEGFPVPNAVDWNRHCVVMSLVPGYPLVQVKEIQNHDVVFETIISQIIHMAEVGLIHCDFNEFNIMIDDNEKVTMIDFPQIVSTSHRNAEMYFDRDVECIIKFFRKRFNIHYDERPSFSSIEKSSECLDKVLAASGFSKKDQEEIEKITQTNELNSETGKESEATDESESSDDETEATDEAIDERSLPDAYIEAGIIKMESLRVVDQHESAVHCIAKDQLGDNPSCDEFESNGPETQASKMNESAAGFDEKDEVGDRLPCRDIESNGPETSQANEEEDDHAPSEDDAALKKSLNKQRRDAIKRTHGKRRPSSSRNTYKDKGGKSSNNSKVQKQFI</sequence>
<evidence type="ECO:0000256" key="5">
    <source>
        <dbReference type="ARBA" id="ARBA00012513"/>
    </source>
</evidence>
<dbReference type="FunFam" id="1.10.10.10:FF:000053">
    <property type="entry name" value="Serine/threonine-protein kinase RIO2"/>
    <property type="match status" value="1"/>
</dbReference>
<dbReference type="InterPro" id="IPR036390">
    <property type="entry name" value="WH_DNA-bd_sf"/>
</dbReference>
<evidence type="ECO:0000256" key="6">
    <source>
        <dbReference type="ARBA" id="ARBA00022527"/>
    </source>
</evidence>
<evidence type="ECO:0000256" key="2">
    <source>
        <dbReference type="ARBA" id="ARBA00004727"/>
    </source>
</evidence>
<dbReference type="EMBL" id="JABWDY010038014">
    <property type="protein sequence ID" value="KAF5179994.1"/>
    <property type="molecule type" value="Genomic_DNA"/>
</dbReference>
<evidence type="ECO:0000256" key="4">
    <source>
        <dbReference type="ARBA" id="ARBA00010688"/>
    </source>
</evidence>
<comment type="pathway">
    <text evidence="2">Glycan biosynthesis; starch biosynthesis.</text>
</comment>
<evidence type="ECO:0000256" key="20">
    <source>
        <dbReference type="SAM" id="MobiDB-lite"/>
    </source>
</evidence>
<dbReference type="InterPro" id="IPR018934">
    <property type="entry name" value="RIO_dom"/>
</dbReference>
<dbReference type="SUPFAM" id="SSF53613">
    <property type="entry name" value="Ribokinase-like"/>
    <property type="match status" value="1"/>
</dbReference>
<dbReference type="InterPro" id="IPR000687">
    <property type="entry name" value="RIO_kinase"/>
</dbReference>
<keyword evidence="23" id="KW-1185">Reference proteome</keyword>
<feature type="compositionally biased region" description="Basic and acidic residues" evidence="20">
    <location>
        <begin position="758"/>
        <end position="768"/>
    </location>
</feature>
<comment type="cofactor">
    <cofactor evidence="1">
        <name>Mg(2+)</name>
        <dbReference type="ChEBI" id="CHEBI:18420"/>
    </cofactor>
</comment>
<keyword evidence="13" id="KW-0119">Carbohydrate metabolism</keyword>
<feature type="region of interest" description="Disordered" evidence="20">
    <location>
        <begin position="646"/>
        <end position="690"/>
    </location>
</feature>
<evidence type="ECO:0000256" key="1">
    <source>
        <dbReference type="ARBA" id="ARBA00001946"/>
    </source>
</evidence>
<dbReference type="InterPro" id="IPR002139">
    <property type="entry name" value="Ribo/fructo_kinase"/>
</dbReference>
<dbReference type="PRINTS" id="PR00990">
    <property type="entry name" value="RIBOKINASE"/>
</dbReference>
<evidence type="ECO:0000256" key="18">
    <source>
        <dbReference type="ARBA" id="ARBA00068353"/>
    </source>
</evidence>
<evidence type="ECO:0000256" key="7">
    <source>
        <dbReference type="ARBA" id="ARBA00022679"/>
    </source>
</evidence>
<keyword evidence="10 22" id="KW-0418">Kinase</keyword>
<dbReference type="CDD" id="cd01167">
    <property type="entry name" value="bac_FRK"/>
    <property type="match status" value="1"/>
</dbReference>
<feature type="compositionally biased region" description="Polar residues" evidence="20">
    <location>
        <begin position="737"/>
        <end position="746"/>
    </location>
</feature>
<dbReference type="GO" id="GO:0030490">
    <property type="term" value="P:maturation of SSU-rRNA"/>
    <property type="evidence" value="ECO:0007669"/>
    <property type="project" value="TreeGrafter"/>
</dbReference>
<keyword evidence="6" id="KW-0723">Serine/threonine-protein kinase</keyword>
<keyword evidence="9" id="KW-0547">Nucleotide-binding</keyword>
<evidence type="ECO:0000256" key="17">
    <source>
        <dbReference type="ARBA" id="ARBA00048679"/>
    </source>
</evidence>
<proteinExistence type="inferred from homology"/>
<dbReference type="Pfam" id="PF01163">
    <property type="entry name" value="RIO1"/>
    <property type="match status" value="1"/>
</dbReference>
<feature type="domain" description="RIO kinase" evidence="21">
    <location>
        <begin position="401"/>
        <end position="627"/>
    </location>
</feature>
<dbReference type="GO" id="GO:0046872">
    <property type="term" value="F:metal ion binding"/>
    <property type="evidence" value="ECO:0007669"/>
    <property type="project" value="UniProtKB-KW"/>
</dbReference>
<evidence type="ECO:0000256" key="3">
    <source>
        <dbReference type="ARBA" id="ARBA00009196"/>
    </source>
</evidence>
<evidence type="ECO:0000313" key="23">
    <source>
        <dbReference type="Proteomes" id="UP000554482"/>
    </source>
</evidence>
<organism evidence="22 23">
    <name type="scientific">Thalictrum thalictroides</name>
    <name type="common">Rue-anemone</name>
    <name type="synonym">Anemone thalictroides</name>
    <dbReference type="NCBI Taxonomy" id="46969"/>
    <lineage>
        <taxon>Eukaryota</taxon>
        <taxon>Viridiplantae</taxon>
        <taxon>Streptophyta</taxon>
        <taxon>Embryophyta</taxon>
        <taxon>Tracheophyta</taxon>
        <taxon>Spermatophyta</taxon>
        <taxon>Magnoliopsida</taxon>
        <taxon>Ranunculales</taxon>
        <taxon>Ranunculaceae</taxon>
        <taxon>Thalictroideae</taxon>
        <taxon>Thalictrum</taxon>
    </lineage>
</organism>
<feature type="compositionally biased region" description="Acidic residues" evidence="20">
    <location>
        <begin position="668"/>
        <end position="686"/>
    </location>
</feature>
<dbReference type="InterPro" id="IPR011611">
    <property type="entry name" value="PfkB_dom"/>
</dbReference>
<dbReference type="InterPro" id="IPR002173">
    <property type="entry name" value="Carboh/pur_kinase_PfkB_CS"/>
</dbReference>
<keyword evidence="8" id="KW-0479">Metal-binding</keyword>
<reference evidence="22 23" key="1">
    <citation type="submission" date="2020-06" db="EMBL/GenBank/DDBJ databases">
        <title>Transcriptomic and genomic resources for Thalictrum thalictroides and T. hernandezii: Facilitating candidate gene discovery in an emerging model plant lineage.</title>
        <authorList>
            <person name="Arias T."/>
            <person name="Riano-Pachon D.M."/>
            <person name="Di Stilio V.S."/>
        </authorList>
    </citation>
    <scope>NUCLEOTIDE SEQUENCE [LARGE SCALE GENOMIC DNA]</scope>
    <source>
        <strain evidence="23">cv. WT478/WT964</strain>
        <tissue evidence="22">Leaves</tissue>
    </source>
</reference>
<dbReference type="AlphaFoldDB" id="A0A7J6V4K6"/>
<accession>A0A7J6V4K6</accession>
<dbReference type="GO" id="GO:0030688">
    <property type="term" value="C:preribosome, small subunit precursor"/>
    <property type="evidence" value="ECO:0007669"/>
    <property type="project" value="TreeGrafter"/>
</dbReference>
<evidence type="ECO:0000256" key="12">
    <source>
        <dbReference type="ARBA" id="ARBA00022842"/>
    </source>
</evidence>
<dbReference type="Gene3D" id="1.10.510.10">
    <property type="entry name" value="Transferase(Phosphotransferase) domain 1"/>
    <property type="match status" value="1"/>
</dbReference>
<dbReference type="EC" id="2.7.11.1" evidence="5"/>
<evidence type="ECO:0000256" key="19">
    <source>
        <dbReference type="ARBA" id="ARBA00068837"/>
    </source>
</evidence>
<comment type="similarity">
    <text evidence="3">Belongs to the protein kinase superfamily. RIO-type Ser/Thr kinase family.</text>
</comment>
<dbReference type="InterPro" id="IPR029056">
    <property type="entry name" value="Ribokinase-like"/>
</dbReference>
<evidence type="ECO:0000259" key="21">
    <source>
        <dbReference type="SMART" id="SM00090"/>
    </source>
</evidence>
<comment type="catalytic activity">
    <reaction evidence="16">
        <text>D-fructose + ATP = D-fructose 6-phosphate + ADP + H(+)</text>
        <dbReference type="Rhea" id="RHEA:16125"/>
        <dbReference type="ChEBI" id="CHEBI:15378"/>
        <dbReference type="ChEBI" id="CHEBI:30616"/>
        <dbReference type="ChEBI" id="CHEBI:37721"/>
        <dbReference type="ChEBI" id="CHEBI:61527"/>
        <dbReference type="ChEBI" id="CHEBI:456216"/>
        <dbReference type="EC" id="2.7.1.4"/>
    </reaction>
</comment>
<evidence type="ECO:0000256" key="13">
    <source>
        <dbReference type="ARBA" id="ARBA00023277"/>
    </source>
</evidence>
<gene>
    <name evidence="22" type="ORF">FRX31_030419</name>
</gene>
<dbReference type="GO" id="GO:0005634">
    <property type="term" value="C:nucleus"/>
    <property type="evidence" value="ECO:0007669"/>
    <property type="project" value="TreeGrafter"/>
</dbReference>
<dbReference type="GO" id="GO:0005524">
    <property type="term" value="F:ATP binding"/>
    <property type="evidence" value="ECO:0007669"/>
    <property type="project" value="UniProtKB-KW"/>
</dbReference>
<keyword evidence="7" id="KW-0808">Transferase</keyword>
<comment type="catalytic activity">
    <reaction evidence="15">
        <text>L-threonyl-[protein] + ATP = O-phospho-L-threonyl-[protein] + ADP + H(+)</text>
        <dbReference type="Rhea" id="RHEA:46608"/>
        <dbReference type="Rhea" id="RHEA-COMP:11060"/>
        <dbReference type="Rhea" id="RHEA-COMP:11605"/>
        <dbReference type="ChEBI" id="CHEBI:15378"/>
        <dbReference type="ChEBI" id="CHEBI:30013"/>
        <dbReference type="ChEBI" id="CHEBI:30616"/>
        <dbReference type="ChEBI" id="CHEBI:61977"/>
        <dbReference type="ChEBI" id="CHEBI:456216"/>
        <dbReference type="EC" id="2.7.11.1"/>
    </reaction>
</comment>
<dbReference type="OrthoDB" id="10258631at2759"/>
<dbReference type="Gene3D" id="3.30.200.20">
    <property type="entry name" value="Phosphorylase Kinase, domain 1"/>
    <property type="match status" value="1"/>
</dbReference>
<keyword evidence="12" id="KW-0460">Magnesium</keyword>
<name>A0A7J6V4K6_THATH</name>
<feature type="compositionally biased region" description="Basic and acidic residues" evidence="20">
    <location>
        <begin position="784"/>
        <end position="793"/>
    </location>
</feature>
<dbReference type="Proteomes" id="UP000554482">
    <property type="component" value="Unassembled WGS sequence"/>
</dbReference>
<evidence type="ECO:0000256" key="16">
    <source>
        <dbReference type="ARBA" id="ARBA00048451"/>
    </source>
</evidence>